<dbReference type="EMBL" id="QFFG01000001">
    <property type="protein sequence ID" value="PWG06585.1"/>
    <property type="molecule type" value="Genomic_DNA"/>
</dbReference>
<proteinExistence type="predicted"/>
<keyword evidence="2" id="KW-1185">Reference proteome</keyword>
<sequence length="189" mass="22493">MKGKQEILTKIREHCSNNLYARISRIGKANSKFSEVSRGYILDYSNDFLLFREEEDFLFTGLNIIPIKYVKAIRYNANDKYCDHINKSEYDIKEFQLVDSIKIDLTSWESIFESLMNSKKIVISECEKLKHGYFAIGDIKKFNEKFVFINHFDAEGNRDKELVKHKYNWITKITFDDNYSKVFSKYIKE</sequence>
<comment type="caution">
    <text evidence="1">The sequence shown here is derived from an EMBL/GenBank/DDBJ whole genome shotgun (WGS) entry which is preliminary data.</text>
</comment>
<reference evidence="1 2" key="1">
    <citation type="submission" date="2018-05" db="EMBL/GenBank/DDBJ databases">
        <title>Polaribacter aquimarinus sp. nov., isolated from sediment in a sediment of sea.</title>
        <authorList>
            <person name="Lu D."/>
        </authorList>
    </citation>
    <scope>NUCLEOTIDE SEQUENCE [LARGE SCALE GENOMIC DNA]</scope>
    <source>
        <strain evidence="1 2">ZY113</strain>
    </source>
</reference>
<protein>
    <submittedName>
        <fullName evidence="1">Uncharacterized protein</fullName>
    </submittedName>
</protein>
<dbReference type="RefSeq" id="WP_109403493.1">
    <property type="nucleotide sequence ID" value="NZ_QFFG01000001.1"/>
</dbReference>
<dbReference type="OrthoDB" id="7173027at2"/>
<evidence type="ECO:0000313" key="2">
    <source>
        <dbReference type="Proteomes" id="UP000245670"/>
    </source>
</evidence>
<organism evidence="1 2">
    <name type="scientific">Polaribacter aquimarinus</name>
    <dbReference type="NCBI Taxonomy" id="2100726"/>
    <lineage>
        <taxon>Bacteria</taxon>
        <taxon>Pseudomonadati</taxon>
        <taxon>Bacteroidota</taxon>
        <taxon>Flavobacteriia</taxon>
        <taxon>Flavobacteriales</taxon>
        <taxon>Flavobacteriaceae</taxon>
    </lineage>
</organism>
<dbReference type="Proteomes" id="UP000245670">
    <property type="component" value="Unassembled WGS sequence"/>
</dbReference>
<dbReference type="AlphaFoldDB" id="A0A2U2JE46"/>
<name>A0A2U2JE46_9FLAO</name>
<gene>
    <name evidence="1" type="ORF">DIS07_01755</name>
</gene>
<accession>A0A2U2JE46</accession>
<evidence type="ECO:0000313" key="1">
    <source>
        <dbReference type="EMBL" id="PWG06585.1"/>
    </source>
</evidence>